<keyword evidence="4 6" id="KW-1133">Transmembrane helix</keyword>
<comment type="subcellular location">
    <subcellularLocation>
        <location evidence="1">Cell membrane</location>
        <topology evidence="1">Multi-pass membrane protein</topology>
    </subcellularLocation>
</comment>
<feature type="transmembrane region" description="Helical" evidence="6">
    <location>
        <begin position="299"/>
        <end position="320"/>
    </location>
</feature>
<dbReference type="AlphaFoldDB" id="A0A328B7G5"/>
<dbReference type="Proteomes" id="UP000249524">
    <property type="component" value="Unassembled WGS sequence"/>
</dbReference>
<comment type="caution">
    <text evidence="7">The sequence shown here is derived from an EMBL/GenBank/DDBJ whole genome shotgun (WGS) entry which is preliminary data.</text>
</comment>
<evidence type="ECO:0000256" key="4">
    <source>
        <dbReference type="ARBA" id="ARBA00022989"/>
    </source>
</evidence>
<feature type="transmembrane region" description="Helical" evidence="6">
    <location>
        <begin position="12"/>
        <end position="29"/>
    </location>
</feature>
<reference evidence="7 8" key="1">
    <citation type="submission" date="2018-05" db="EMBL/GenBank/DDBJ databases">
        <authorList>
            <person name="Lanie J.A."/>
            <person name="Ng W.-L."/>
            <person name="Kazmierczak K.M."/>
            <person name="Andrzejewski T.M."/>
            <person name="Davidsen T.M."/>
            <person name="Wayne K.J."/>
            <person name="Tettelin H."/>
            <person name="Glass J.I."/>
            <person name="Rusch D."/>
            <person name="Podicherti R."/>
            <person name="Tsui H.-C.T."/>
            <person name="Winkler M.E."/>
        </authorList>
    </citation>
    <scope>NUCLEOTIDE SEQUENCE [LARGE SCALE GENOMIC DNA]</scope>
    <source>
        <strain evidence="7 8">BUT-10</strain>
    </source>
</reference>
<feature type="transmembrane region" description="Helical" evidence="6">
    <location>
        <begin position="271"/>
        <end position="292"/>
    </location>
</feature>
<evidence type="ECO:0000256" key="3">
    <source>
        <dbReference type="ARBA" id="ARBA00022692"/>
    </source>
</evidence>
<sequence>MTLSTYLLKLMGGRILTALAVLVGVLQILDLLDVTTEILDRQLGAQGVAYYALLRLPRLIEQAAPLAVLAGALFAFGKLAGDSAVTAMRSTGISAYRITFNAMPAALALAILQLAIGMAIAPRTDARLSEWWQQSTPEDPAKVVDPVTFRVGDELVVAVPRDPDGRSLEKVTIYRRDAEGRLVQRTTAQAAVYDDKVWRLVEPRFETLGTASVAQGAARSMDWTRNLTPGDIRTLSMGQTSVTPAEASRALAGGLSTRPRTFYDTQLQRTWAAPMACIVMLLLAAPSALANFRGGGATIVVQCLAAGLLFLVFDGAFTALGENGAAPAILAAWAAPVMFAAFGATMLLYREG</sequence>
<evidence type="ECO:0000256" key="2">
    <source>
        <dbReference type="ARBA" id="ARBA00022475"/>
    </source>
</evidence>
<dbReference type="PANTHER" id="PTHR33529">
    <property type="entry name" value="SLR0882 PROTEIN-RELATED"/>
    <property type="match status" value="1"/>
</dbReference>
<name>A0A328B7G5_9CAUL</name>
<evidence type="ECO:0000313" key="8">
    <source>
        <dbReference type="Proteomes" id="UP000249524"/>
    </source>
</evidence>
<dbReference type="Pfam" id="PF03739">
    <property type="entry name" value="LptF_LptG"/>
    <property type="match status" value="1"/>
</dbReference>
<feature type="transmembrane region" description="Helical" evidence="6">
    <location>
        <begin position="102"/>
        <end position="121"/>
    </location>
</feature>
<evidence type="ECO:0000313" key="7">
    <source>
        <dbReference type="EMBL" id="RAK63063.1"/>
    </source>
</evidence>
<gene>
    <name evidence="7" type="ORF">DJ019_17475</name>
</gene>
<dbReference type="RefSeq" id="WP_111277430.1">
    <property type="nucleotide sequence ID" value="NZ_QFYS01000009.1"/>
</dbReference>
<keyword evidence="5 6" id="KW-0472">Membrane</keyword>
<keyword evidence="2" id="KW-1003">Cell membrane</keyword>
<proteinExistence type="predicted"/>
<dbReference type="GO" id="GO:0043190">
    <property type="term" value="C:ATP-binding cassette (ABC) transporter complex"/>
    <property type="evidence" value="ECO:0007669"/>
    <property type="project" value="TreeGrafter"/>
</dbReference>
<protein>
    <submittedName>
        <fullName evidence="7">Permease</fullName>
    </submittedName>
</protein>
<dbReference type="EMBL" id="QFYS01000009">
    <property type="protein sequence ID" value="RAK63063.1"/>
    <property type="molecule type" value="Genomic_DNA"/>
</dbReference>
<evidence type="ECO:0000256" key="6">
    <source>
        <dbReference type="SAM" id="Phobius"/>
    </source>
</evidence>
<evidence type="ECO:0000256" key="5">
    <source>
        <dbReference type="ARBA" id="ARBA00023136"/>
    </source>
</evidence>
<dbReference type="InterPro" id="IPR005495">
    <property type="entry name" value="LptG/LptF_permease"/>
</dbReference>
<accession>A0A328B7G5</accession>
<keyword evidence="8" id="KW-1185">Reference proteome</keyword>
<dbReference type="GO" id="GO:0015920">
    <property type="term" value="P:lipopolysaccharide transport"/>
    <property type="evidence" value="ECO:0007669"/>
    <property type="project" value="TreeGrafter"/>
</dbReference>
<organism evidence="7 8">
    <name type="scientific">Phenylobacterium kunshanense</name>
    <dbReference type="NCBI Taxonomy" id="1445034"/>
    <lineage>
        <taxon>Bacteria</taxon>
        <taxon>Pseudomonadati</taxon>
        <taxon>Pseudomonadota</taxon>
        <taxon>Alphaproteobacteria</taxon>
        <taxon>Caulobacterales</taxon>
        <taxon>Caulobacteraceae</taxon>
        <taxon>Phenylobacterium</taxon>
    </lineage>
</organism>
<feature type="transmembrane region" description="Helical" evidence="6">
    <location>
        <begin position="326"/>
        <end position="349"/>
    </location>
</feature>
<dbReference type="OrthoDB" id="8434951at2"/>
<keyword evidence="3 6" id="KW-0812">Transmembrane</keyword>
<evidence type="ECO:0000256" key="1">
    <source>
        <dbReference type="ARBA" id="ARBA00004651"/>
    </source>
</evidence>
<dbReference type="PANTHER" id="PTHR33529:SF2">
    <property type="entry name" value="LIPOPOLYSACCHARIDE EXPORT SYSTEM PERMEASE PROTEIN LPTG"/>
    <property type="match status" value="1"/>
</dbReference>